<gene>
    <name evidence="10" type="primary">sdh3</name>
</gene>
<dbReference type="CDD" id="cd03499">
    <property type="entry name" value="SQR_TypeC_SdhC"/>
    <property type="match status" value="1"/>
</dbReference>
<evidence type="ECO:0000256" key="9">
    <source>
        <dbReference type="SAM" id="Phobius"/>
    </source>
</evidence>
<feature type="binding site" description="axial binding residue" evidence="8">
    <location>
        <position position="82"/>
    </location>
    <ligand>
        <name>heme</name>
        <dbReference type="ChEBI" id="CHEBI:30413"/>
        <note>ligand shared with second transmembrane subunit</note>
    </ligand>
    <ligandPart>
        <name>Fe</name>
        <dbReference type="ChEBI" id="CHEBI:18248"/>
    </ligandPart>
</feature>
<comment type="subcellular location">
    <subcellularLocation>
        <location evidence="1">Membrane</location>
        <topology evidence="1">Multi-pass membrane protein</topology>
    </subcellularLocation>
</comment>
<dbReference type="InterPro" id="IPR018495">
    <property type="entry name" value="Succ_DH_cyt_bsu_CS"/>
</dbReference>
<reference evidence="10" key="1">
    <citation type="submission" date="2017-08" db="EMBL/GenBank/DDBJ databases">
        <title>Systematics and comparative genomics of Betaphycus, Kappaphycus and Eucheuma (Solieriaceae, Rhodophyta) base on mitochondrial genome.</title>
        <authorList>
            <person name="Li Y."/>
            <person name="Liu N."/>
            <person name="Wang X."/>
            <person name="Tang X."/>
            <person name="Zhang L."/>
            <person name="Meinita M.D.N."/>
            <person name="Wang G."/>
            <person name="Yin H."/>
            <person name="Liu C."/>
            <person name="Jin Y."/>
            <person name="Wang H."/>
            <person name="Chi S."/>
            <person name="Liu T."/>
        </authorList>
    </citation>
    <scope>NUCLEOTIDE SEQUENCE</scope>
</reference>
<organism evidence="10">
    <name type="scientific">Eucheuma denticulatum</name>
    <dbReference type="NCBI Taxonomy" id="305493"/>
    <lineage>
        <taxon>Eukaryota</taxon>
        <taxon>Rhodophyta</taxon>
        <taxon>Florideophyceae</taxon>
        <taxon>Rhodymeniophycidae</taxon>
        <taxon>Gigartinales</taxon>
        <taxon>Solieriaceae</taxon>
        <taxon>Eucheuma</taxon>
    </lineage>
</organism>
<dbReference type="PROSITE" id="PS01001">
    <property type="entry name" value="SDH_CYT_2"/>
    <property type="match status" value="1"/>
</dbReference>
<dbReference type="PANTHER" id="PTHR10978:SF18">
    <property type="entry name" value="SUCCINATE DEHYDROGENASE SUBUNIT 3-1, MITOCHONDRIAL"/>
    <property type="match status" value="1"/>
</dbReference>
<evidence type="ECO:0000256" key="5">
    <source>
        <dbReference type="ARBA" id="ARBA00022989"/>
    </source>
</evidence>
<dbReference type="EMBL" id="MF680515">
    <property type="protein sequence ID" value="ATX68863.1"/>
    <property type="molecule type" value="Genomic_DNA"/>
</dbReference>
<geneLocation type="mitochondrion" evidence="10"/>
<evidence type="ECO:0000256" key="3">
    <source>
        <dbReference type="ARBA" id="ARBA00022692"/>
    </source>
</evidence>
<dbReference type="SUPFAM" id="SSF81343">
    <property type="entry name" value="Fumarate reductase respiratory complex transmembrane subunits"/>
    <property type="match status" value="1"/>
</dbReference>
<keyword evidence="7 9" id="KW-0472">Membrane</keyword>
<keyword evidence="6 8" id="KW-0408">Iron</keyword>
<proteinExistence type="predicted"/>
<dbReference type="Gene3D" id="1.20.1300.10">
    <property type="entry name" value="Fumarate reductase/succinate dehydrogenase, transmembrane subunit"/>
    <property type="match status" value="1"/>
</dbReference>
<accession>A0A2H4QI66</accession>
<dbReference type="GO" id="GO:0006099">
    <property type="term" value="P:tricarboxylic acid cycle"/>
    <property type="evidence" value="ECO:0007669"/>
    <property type="project" value="InterPro"/>
</dbReference>
<dbReference type="GO" id="GO:0016020">
    <property type="term" value="C:membrane"/>
    <property type="evidence" value="ECO:0007669"/>
    <property type="project" value="UniProtKB-SubCell"/>
</dbReference>
<dbReference type="GO" id="GO:0009055">
    <property type="term" value="F:electron transfer activity"/>
    <property type="evidence" value="ECO:0007669"/>
    <property type="project" value="InterPro"/>
</dbReference>
<dbReference type="GO" id="GO:0006121">
    <property type="term" value="P:mitochondrial electron transport, succinate to ubiquinone"/>
    <property type="evidence" value="ECO:0007669"/>
    <property type="project" value="TreeGrafter"/>
</dbReference>
<feature type="transmembrane region" description="Helical" evidence="9">
    <location>
        <begin position="105"/>
        <end position="124"/>
    </location>
</feature>
<evidence type="ECO:0000313" key="10">
    <source>
        <dbReference type="EMBL" id="ATX68863.1"/>
    </source>
</evidence>
<dbReference type="RefSeq" id="YP_009445921.1">
    <property type="nucleotide sequence ID" value="NC_036432.1"/>
</dbReference>
<evidence type="ECO:0000256" key="2">
    <source>
        <dbReference type="ARBA" id="ARBA00022617"/>
    </source>
</evidence>
<dbReference type="NCBIfam" id="TIGR02970">
    <property type="entry name" value="succ_dehyd_cytB"/>
    <property type="match status" value="1"/>
</dbReference>
<dbReference type="InterPro" id="IPR000701">
    <property type="entry name" value="SuccDH_FuR_B_TM-su"/>
</dbReference>
<feature type="transmembrane region" description="Helical" evidence="9">
    <location>
        <begin position="27"/>
        <end position="45"/>
    </location>
</feature>
<evidence type="ECO:0000256" key="8">
    <source>
        <dbReference type="PIRSR" id="PIRSR000178-1"/>
    </source>
</evidence>
<evidence type="ECO:0000256" key="1">
    <source>
        <dbReference type="ARBA" id="ARBA00004141"/>
    </source>
</evidence>
<dbReference type="InterPro" id="IPR034804">
    <property type="entry name" value="SQR/QFR_C/D"/>
</dbReference>
<dbReference type="GO" id="GO:0005739">
    <property type="term" value="C:mitochondrion"/>
    <property type="evidence" value="ECO:0007669"/>
    <property type="project" value="GOC"/>
</dbReference>
<keyword evidence="2 8" id="KW-0349">Heme</keyword>
<evidence type="ECO:0000256" key="7">
    <source>
        <dbReference type="ARBA" id="ARBA00023136"/>
    </source>
</evidence>
<keyword evidence="10" id="KW-0496">Mitochondrion</keyword>
<dbReference type="PIRSF" id="PIRSF000178">
    <property type="entry name" value="SDH_cyt_b560"/>
    <property type="match status" value="1"/>
</dbReference>
<protein>
    <submittedName>
        <fullName evidence="10">Succinate dehydrogenase cytochrome B560 subunit</fullName>
    </submittedName>
</protein>
<dbReference type="InterPro" id="IPR014314">
    <property type="entry name" value="Succ_DH_cytb556"/>
</dbReference>
<dbReference type="Pfam" id="PF01127">
    <property type="entry name" value="Sdh_cyt"/>
    <property type="match status" value="1"/>
</dbReference>
<name>A0A2H4QI66_9FLOR</name>
<keyword evidence="4 8" id="KW-0479">Metal-binding</keyword>
<evidence type="ECO:0000256" key="6">
    <source>
        <dbReference type="ARBA" id="ARBA00023004"/>
    </source>
</evidence>
<dbReference type="GO" id="GO:0046872">
    <property type="term" value="F:metal ion binding"/>
    <property type="evidence" value="ECO:0007669"/>
    <property type="project" value="UniProtKB-KW"/>
</dbReference>
<dbReference type="GeneID" id="35117586"/>
<evidence type="ECO:0000256" key="4">
    <source>
        <dbReference type="ARBA" id="ARBA00022723"/>
    </source>
</evidence>
<keyword evidence="5 9" id="KW-1133">Transmembrane helix</keyword>
<sequence length="125" mass="15268">MRVYINNRPISPHLLIYRPQNSSLGSIWHRMTGIFLLLSVSFLLINLKCSLTFNFFNRVVYDNYYYIWTFIYLFLLLNFSYHFLNGLRHILWDFGFLLYVQNLSYLFFFIIFLSFMILIINSIYL</sequence>
<keyword evidence="3 9" id="KW-0812">Transmembrane</keyword>
<dbReference type="AlphaFoldDB" id="A0A2H4QI66"/>
<comment type="cofactor">
    <cofactor evidence="8">
        <name>heme</name>
        <dbReference type="ChEBI" id="CHEBI:30413"/>
    </cofactor>
    <text evidence="8">The heme is bound between the two transmembrane subunits.</text>
</comment>
<feature type="transmembrane region" description="Helical" evidence="9">
    <location>
        <begin position="65"/>
        <end position="84"/>
    </location>
</feature>
<dbReference type="PANTHER" id="PTHR10978">
    <property type="entry name" value="SUCCINATE DEHYDROGENASE CYTOCHROME B560 SUBUNIT"/>
    <property type="match status" value="1"/>
</dbReference>